<evidence type="ECO:0000256" key="1">
    <source>
        <dbReference type="SAM" id="MobiDB-lite"/>
    </source>
</evidence>
<accession>A0A5A9PQQ9</accession>
<dbReference type="AlphaFoldDB" id="A0A5A9PQQ9"/>
<dbReference type="Proteomes" id="UP000324632">
    <property type="component" value="Chromosome 2"/>
</dbReference>
<dbReference type="OrthoDB" id="329227at2759"/>
<feature type="region of interest" description="Disordered" evidence="1">
    <location>
        <begin position="557"/>
        <end position="579"/>
    </location>
</feature>
<dbReference type="Pfam" id="PF15485">
    <property type="entry name" value="DUF4643"/>
    <property type="match status" value="1"/>
</dbReference>
<dbReference type="PANTHER" id="PTHR38004:SF1">
    <property type="entry name" value="PROLINE-RICH PROTEIN 33"/>
    <property type="match status" value="1"/>
</dbReference>
<organism evidence="2 3">
    <name type="scientific">Triplophysa tibetana</name>
    <dbReference type="NCBI Taxonomy" id="1572043"/>
    <lineage>
        <taxon>Eukaryota</taxon>
        <taxon>Metazoa</taxon>
        <taxon>Chordata</taxon>
        <taxon>Craniata</taxon>
        <taxon>Vertebrata</taxon>
        <taxon>Euteleostomi</taxon>
        <taxon>Actinopterygii</taxon>
        <taxon>Neopterygii</taxon>
        <taxon>Teleostei</taxon>
        <taxon>Ostariophysi</taxon>
        <taxon>Cypriniformes</taxon>
        <taxon>Nemacheilidae</taxon>
        <taxon>Triplophysa</taxon>
    </lineage>
</organism>
<reference evidence="2 3" key="1">
    <citation type="journal article" date="2019" name="Mol. Ecol. Resour.">
        <title>Chromosome-level genome assembly of Triplophysa tibetana, a fish adapted to the harsh high-altitude environment of the Tibetan Plateau.</title>
        <authorList>
            <person name="Yang X."/>
            <person name="Liu H."/>
            <person name="Ma Z."/>
            <person name="Zou Y."/>
            <person name="Zou M."/>
            <person name="Mao Y."/>
            <person name="Li X."/>
            <person name="Wang H."/>
            <person name="Chen T."/>
            <person name="Wang W."/>
            <person name="Yang R."/>
        </authorList>
    </citation>
    <scope>NUCLEOTIDE SEQUENCE [LARGE SCALE GENOMIC DNA]</scope>
    <source>
        <strain evidence="2">TTIB1903HZAU</strain>
        <tissue evidence="2">Muscle</tissue>
    </source>
</reference>
<proteinExistence type="predicted"/>
<feature type="compositionally biased region" description="Basic and acidic residues" evidence="1">
    <location>
        <begin position="796"/>
        <end position="805"/>
    </location>
</feature>
<sequence length="992" mass="109354">MAVNIGNAGLLSQQYRPPLLPKPGKENVRLQKLIKKTAKKKAAAQASQQSVQFRSCLSPVNEASPDLEHSDHSTPPKTPETPLYLGTVHPRFNVRPLYQHVSSPYPHHRAFSFGKTARYSPQPYVGPIHIIPQQEAPAFPYTPSPVYATAPIRILVTEDTTHMKSSDTVLQTSQKGKVGTTLTASIITSKASSPTSRTAKTLFEVPQISNYTAKTTGLRTSYSSSPTRSKTPIAELLRGPTPTFEIRKILTPTSEIKRDKTPTREIRRVKTPTFEVKRITTPTSEIKKASTPKAEIKKEAIPFSQIKVRAPTPEINPDTIPSSIVTKQGSTLTLGTKVVTTPARVKTPTYDYTLAKSHVGRPKTPSEHVLCATVPVIQISRPNPLLFAVSPVQMDGRRSKTPTSSLTGPHDEFHKMSDHVNHTSLQNGDINVKSAEPLIERVGKTPIENMSRLEPSKTQKQETKALESPKPIAEEQKKPKTPCTPSIQPTQPVLSSAGHQRPRIPAFAGQRPKTPTTSKSKSTYYGLTPAEYVAHGGIKSYSPSFSIYTPTTEASQLPKQEPVVSQPAESVTMKVDAKPEVKPKEQAEILLSQTVVKEETTVAPPPLEVIKSASQSKAKSVGDIPKGTVPSEVKIPTIVVTVADTPPSELPKVKTTVIVTPRVRTPTYGSARLSQMISTTQTSKETSKPESAIAVPLPDQYVVNPVLPKVKEDAIYAQPAKVSEKPTEDKMSLLDRIKKKNLASGTVEKAPEKIGEVQAVAQSLVKPKEDQNNLKTKDNENEDGVKMKPSSQQELKPVEKEEADGRSLPAEPLLKVIQKPKAMKSKLSGWSRLKKHMVVEAEEPTFPELPLEKKVTASADQNSVEMQNKSQEEAKISEGQDTQETHRSIKMWDAVLFQMFSTKENIMQQIEGNKTEEQKKIEEQEMPKEIPSFAHRLPLLLYSPRFDARRLREAASRPATKIATVFEMGLIGRKNKEEDPKDFNRTARGFST</sequence>
<feature type="compositionally biased region" description="Basic and acidic residues" evidence="1">
    <location>
        <begin position="870"/>
        <end position="885"/>
    </location>
</feature>
<evidence type="ECO:0008006" key="4">
    <source>
        <dbReference type="Google" id="ProtNLM"/>
    </source>
</evidence>
<feature type="region of interest" description="Disordered" evidence="1">
    <location>
        <begin position="858"/>
        <end position="885"/>
    </location>
</feature>
<protein>
    <recommendedName>
        <fullName evidence="4">Proline-rich protein 33</fullName>
    </recommendedName>
</protein>
<dbReference type="EMBL" id="SOYY01000002">
    <property type="protein sequence ID" value="KAA0724203.1"/>
    <property type="molecule type" value="Genomic_DNA"/>
</dbReference>
<gene>
    <name evidence="2" type="ORF">E1301_Tti003474</name>
</gene>
<feature type="compositionally biased region" description="Basic and acidic residues" evidence="1">
    <location>
        <begin position="766"/>
        <end position="786"/>
    </location>
</feature>
<keyword evidence="3" id="KW-1185">Reference proteome</keyword>
<feature type="compositionally biased region" description="Low complexity" evidence="1">
    <location>
        <begin position="512"/>
        <end position="522"/>
    </location>
</feature>
<comment type="caution">
    <text evidence="2">The sequence shown here is derived from an EMBL/GenBank/DDBJ whole genome shotgun (WGS) entry which is preliminary data.</text>
</comment>
<dbReference type="InterPro" id="IPR028004">
    <property type="entry name" value="DUF4643"/>
</dbReference>
<feature type="region of interest" description="Disordered" evidence="1">
    <location>
        <begin position="61"/>
        <end position="83"/>
    </location>
</feature>
<feature type="compositionally biased region" description="Polar residues" evidence="1">
    <location>
        <begin position="483"/>
        <end position="498"/>
    </location>
</feature>
<name>A0A5A9PQQ9_9TELE</name>
<evidence type="ECO:0000313" key="2">
    <source>
        <dbReference type="EMBL" id="KAA0724203.1"/>
    </source>
</evidence>
<feature type="compositionally biased region" description="Basic and acidic residues" evidence="1">
    <location>
        <begin position="454"/>
        <end position="478"/>
    </location>
</feature>
<feature type="region of interest" description="Disordered" evidence="1">
    <location>
        <begin position="443"/>
        <end position="522"/>
    </location>
</feature>
<feature type="compositionally biased region" description="Polar residues" evidence="1">
    <location>
        <begin position="858"/>
        <end position="869"/>
    </location>
</feature>
<feature type="region of interest" description="Disordered" evidence="1">
    <location>
        <begin position="763"/>
        <end position="806"/>
    </location>
</feature>
<dbReference type="PANTHER" id="PTHR38004">
    <property type="entry name" value="PROLINE-RICH PROTEIN 33"/>
    <property type="match status" value="1"/>
</dbReference>
<evidence type="ECO:0000313" key="3">
    <source>
        <dbReference type="Proteomes" id="UP000324632"/>
    </source>
</evidence>